<dbReference type="Gene3D" id="3.40.50.1820">
    <property type="entry name" value="alpha/beta hydrolase"/>
    <property type="match status" value="1"/>
</dbReference>
<keyword evidence="2" id="KW-0378">Hydrolase</keyword>
<dbReference type="EC" id="3.7.1.14" evidence="2"/>
<dbReference type="EMBL" id="CP114014">
    <property type="protein sequence ID" value="XAY07360.1"/>
    <property type="molecule type" value="Genomic_DNA"/>
</dbReference>
<name>A0AAU7B051_9ACTN</name>
<protein>
    <submittedName>
        <fullName evidence="2">2-hydroxy-6-oxononadienedioate/2-hydroxy-6-oxononatrienedioate hydrolase</fullName>
        <ecNumber evidence="2">3.7.1.14</ecNumber>
    </submittedName>
</protein>
<dbReference type="KEGG" id="parq:DSM112329_04241"/>
<dbReference type="PRINTS" id="PR00412">
    <property type="entry name" value="EPOXHYDRLASE"/>
</dbReference>
<dbReference type="InterPro" id="IPR000073">
    <property type="entry name" value="AB_hydrolase_1"/>
</dbReference>
<dbReference type="PRINTS" id="PR00111">
    <property type="entry name" value="ABHYDROLASE"/>
</dbReference>
<sequence>MSQATGHLPRWTDIDWSEHVHDIRVLDRSVRYVDYGSGPPFLLVHGLGGSWQTWLENIPALAGAGHRVVAVDLPGFGGSDVLAPGATFDAHSATLLALIDALALPPVIVVGHSMGGLATIRLALGAPERVAGLVLACAGGIALSERRLALIVRGFQAFNGLFSPAALRAVARRPRLRRLVFRLGLYDTAGLSGQLAREIVPLMATPGFSDALVAGAHAAADSGADRLEGPTLLVWGANDRILPVAQAEALAASLPDARLMVLERCGHCPMFERPAGFNSALVGFASELEAAPRAASSSRG</sequence>
<proteinExistence type="predicted"/>
<gene>
    <name evidence="2" type="primary">mhpC</name>
    <name evidence="2" type="ORF">DSM112329_04241</name>
</gene>
<organism evidence="2">
    <name type="scientific">Paraconexibacter sp. AEG42_29</name>
    <dbReference type="NCBI Taxonomy" id="2997339"/>
    <lineage>
        <taxon>Bacteria</taxon>
        <taxon>Bacillati</taxon>
        <taxon>Actinomycetota</taxon>
        <taxon>Thermoleophilia</taxon>
        <taxon>Solirubrobacterales</taxon>
        <taxon>Paraconexibacteraceae</taxon>
        <taxon>Paraconexibacter</taxon>
    </lineage>
</organism>
<dbReference type="SUPFAM" id="SSF53474">
    <property type="entry name" value="alpha/beta-Hydrolases"/>
    <property type="match status" value="1"/>
</dbReference>
<evidence type="ECO:0000313" key="2">
    <source>
        <dbReference type="EMBL" id="XAY07360.1"/>
    </source>
</evidence>
<dbReference type="PANTHER" id="PTHR43689:SF8">
    <property type="entry name" value="ALPHA_BETA-HYDROLASES SUPERFAMILY PROTEIN"/>
    <property type="match status" value="1"/>
</dbReference>
<evidence type="ECO:0000259" key="1">
    <source>
        <dbReference type="Pfam" id="PF00561"/>
    </source>
</evidence>
<dbReference type="GO" id="GO:0016787">
    <property type="term" value="F:hydrolase activity"/>
    <property type="evidence" value="ECO:0007669"/>
    <property type="project" value="UniProtKB-KW"/>
</dbReference>
<feature type="domain" description="AB hydrolase-1" evidence="1">
    <location>
        <begin position="39"/>
        <end position="274"/>
    </location>
</feature>
<accession>A0AAU7B051</accession>
<reference evidence="2" key="1">
    <citation type="submission" date="2022-12" db="EMBL/GenBank/DDBJ databases">
        <title>Paraconexibacter alkalitolerans sp. nov. and Baekduia alba sp. nov., isolated from soil and emended description of the genera Paraconexibacter (Chun et al., 2020) and Baekduia (An et al., 2020).</title>
        <authorList>
            <person name="Vieira S."/>
            <person name="Huber K.J."/>
            <person name="Geppert A."/>
            <person name="Wolf J."/>
            <person name="Neumann-Schaal M."/>
            <person name="Muesken M."/>
            <person name="Overmann J."/>
        </authorList>
    </citation>
    <scope>NUCLEOTIDE SEQUENCE</scope>
    <source>
        <strain evidence="2">AEG42_29</strain>
    </source>
</reference>
<dbReference type="InterPro" id="IPR000639">
    <property type="entry name" value="Epox_hydrolase-like"/>
</dbReference>
<dbReference type="InterPro" id="IPR029058">
    <property type="entry name" value="AB_hydrolase_fold"/>
</dbReference>
<dbReference type="AlphaFoldDB" id="A0AAU7B051"/>
<dbReference type="PANTHER" id="PTHR43689">
    <property type="entry name" value="HYDROLASE"/>
    <property type="match status" value="1"/>
</dbReference>
<dbReference type="Pfam" id="PF00561">
    <property type="entry name" value="Abhydrolase_1"/>
    <property type="match status" value="1"/>
</dbReference>